<sequence>MKVALNLLFLIAVGMRTNAFQPDLMVTSTVYLEVSINGKILPEKIVIGLFDQVVPTTAENFRELCTGEHGFGYKGCRFHRVIKNFMIQAGDWENGDGSGGTSVFKTKEGRKRYFRDENFKLKHYGPGWVSMANSGRNTNGAQFFITLVKADWLDGGHVVFGKVLQGMNTVLRIGEEPVQSHALPLNKIVIESCGRLKLDKWIKVDRKGTPVKRDEL</sequence>
<evidence type="ECO:0000256" key="2">
    <source>
        <dbReference type="ARBA" id="ARBA00023110"/>
    </source>
</evidence>
<name>A0ABP0GTF3_CLALP</name>
<comment type="caution">
    <text evidence="6">The sequence shown here is derived from an EMBL/GenBank/DDBJ whole genome shotgun (WGS) entry which is preliminary data.</text>
</comment>
<comment type="catalytic activity">
    <reaction evidence="1 4">
        <text>[protein]-peptidylproline (omega=180) = [protein]-peptidylproline (omega=0)</text>
        <dbReference type="Rhea" id="RHEA:16237"/>
        <dbReference type="Rhea" id="RHEA-COMP:10747"/>
        <dbReference type="Rhea" id="RHEA-COMP:10748"/>
        <dbReference type="ChEBI" id="CHEBI:83833"/>
        <dbReference type="ChEBI" id="CHEBI:83834"/>
        <dbReference type="EC" id="5.2.1.8"/>
    </reaction>
</comment>
<dbReference type="InterPro" id="IPR020892">
    <property type="entry name" value="Cyclophilin-type_PPIase_CS"/>
</dbReference>
<feature type="domain" description="PPIase cyclophilin-type" evidence="5">
    <location>
        <begin position="44"/>
        <end position="195"/>
    </location>
</feature>
<dbReference type="Gene3D" id="2.40.100.10">
    <property type="entry name" value="Cyclophilin-like"/>
    <property type="match status" value="1"/>
</dbReference>
<evidence type="ECO:0000256" key="4">
    <source>
        <dbReference type="RuleBase" id="RU363019"/>
    </source>
</evidence>
<evidence type="ECO:0000313" key="6">
    <source>
        <dbReference type="EMBL" id="CAK8694114.1"/>
    </source>
</evidence>
<dbReference type="PANTHER" id="PTHR11071">
    <property type="entry name" value="PEPTIDYL-PROLYL CIS-TRANS ISOMERASE"/>
    <property type="match status" value="1"/>
</dbReference>
<dbReference type="PROSITE" id="PS50072">
    <property type="entry name" value="CSA_PPIASE_2"/>
    <property type="match status" value="1"/>
</dbReference>
<dbReference type="InterPro" id="IPR024936">
    <property type="entry name" value="Cyclophilin-type_PPIase"/>
</dbReference>
<dbReference type="EC" id="5.2.1.8" evidence="4"/>
<organism evidence="6 7">
    <name type="scientific">Clavelina lepadiformis</name>
    <name type="common">Light-bulb sea squirt</name>
    <name type="synonym">Ascidia lepadiformis</name>
    <dbReference type="NCBI Taxonomy" id="159417"/>
    <lineage>
        <taxon>Eukaryota</taxon>
        <taxon>Metazoa</taxon>
        <taxon>Chordata</taxon>
        <taxon>Tunicata</taxon>
        <taxon>Ascidiacea</taxon>
        <taxon>Aplousobranchia</taxon>
        <taxon>Clavelinidae</taxon>
        <taxon>Clavelina</taxon>
    </lineage>
</organism>
<dbReference type="PRINTS" id="PR00153">
    <property type="entry name" value="CSAPPISMRASE"/>
</dbReference>
<reference evidence="6 7" key="1">
    <citation type="submission" date="2024-02" db="EMBL/GenBank/DDBJ databases">
        <authorList>
            <person name="Daric V."/>
            <person name="Darras S."/>
        </authorList>
    </citation>
    <scope>NUCLEOTIDE SEQUENCE [LARGE SCALE GENOMIC DNA]</scope>
</reference>
<gene>
    <name evidence="6" type="ORF">CVLEPA_LOCUS27381</name>
</gene>
<dbReference type="EMBL" id="CAWYQH010000141">
    <property type="protein sequence ID" value="CAK8694114.1"/>
    <property type="molecule type" value="Genomic_DNA"/>
</dbReference>
<keyword evidence="3 4" id="KW-0413">Isomerase</keyword>
<keyword evidence="4" id="KW-0732">Signal</keyword>
<comment type="similarity">
    <text evidence="4">Belongs to the cyclophilin-type PPIase family.</text>
</comment>
<protein>
    <recommendedName>
        <fullName evidence="4">Peptidyl-prolyl cis-trans isomerase</fullName>
        <shortName evidence="4">PPIase</shortName>
        <ecNumber evidence="4">5.2.1.8</ecNumber>
    </recommendedName>
</protein>
<evidence type="ECO:0000256" key="3">
    <source>
        <dbReference type="ARBA" id="ARBA00023235"/>
    </source>
</evidence>
<accession>A0ABP0GTF3</accession>
<feature type="chain" id="PRO_5044984858" description="Peptidyl-prolyl cis-trans isomerase" evidence="4">
    <location>
        <begin position="20"/>
        <end position="216"/>
    </location>
</feature>
<evidence type="ECO:0000313" key="7">
    <source>
        <dbReference type="Proteomes" id="UP001642483"/>
    </source>
</evidence>
<evidence type="ECO:0000256" key="1">
    <source>
        <dbReference type="ARBA" id="ARBA00000971"/>
    </source>
</evidence>
<dbReference type="InterPro" id="IPR029000">
    <property type="entry name" value="Cyclophilin-like_dom_sf"/>
</dbReference>
<keyword evidence="2 4" id="KW-0697">Rotamase</keyword>
<dbReference type="PIRSF" id="PIRSF001467">
    <property type="entry name" value="Peptidylpro_ismrse"/>
    <property type="match status" value="1"/>
</dbReference>
<dbReference type="PROSITE" id="PS00170">
    <property type="entry name" value="CSA_PPIASE_1"/>
    <property type="match status" value="1"/>
</dbReference>
<keyword evidence="7" id="KW-1185">Reference proteome</keyword>
<dbReference type="Proteomes" id="UP001642483">
    <property type="component" value="Unassembled WGS sequence"/>
</dbReference>
<feature type="signal peptide" evidence="4">
    <location>
        <begin position="1"/>
        <end position="19"/>
    </location>
</feature>
<dbReference type="PANTHER" id="PTHR11071:SF561">
    <property type="entry name" value="PEPTIDYL-PROLYL CIS-TRANS ISOMERASE D-RELATED"/>
    <property type="match status" value="1"/>
</dbReference>
<proteinExistence type="inferred from homology"/>
<dbReference type="InterPro" id="IPR002130">
    <property type="entry name" value="Cyclophilin-type_PPIase_dom"/>
</dbReference>
<dbReference type="SUPFAM" id="SSF50891">
    <property type="entry name" value="Cyclophilin-like"/>
    <property type="match status" value="1"/>
</dbReference>
<comment type="function">
    <text evidence="4">PPIases accelerate the folding of proteins. It catalyzes the cis-trans isomerization of proline imidic peptide bonds in oligopeptides.</text>
</comment>
<evidence type="ECO:0000259" key="5">
    <source>
        <dbReference type="PROSITE" id="PS50072"/>
    </source>
</evidence>
<dbReference type="Pfam" id="PF00160">
    <property type="entry name" value="Pro_isomerase"/>
    <property type="match status" value="1"/>
</dbReference>